<dbReference type="PANTHER" id="PTHR43213">
    <property type="entry name" value="BIFUNCTIONAL DTTP/UTP PYROPHOSPHATASE/METHYLTRANSFERASE PROTEIN-RELATED"/>
    <property type="match status" value="1"/>
</dbReference>
<evidence type="ECO:0000256" key="2">
    <source>
        <dbReference type="ARBA" id="ARBA00022801"/>
    </source>
</evidence>
<evidence type="ECO:0000256" key="3">
    <source>
        <dbReference type="ARBA" id="ARBA00023080"/>
    </source>
</evidence>
<dbReference type="SUPFAM" id="SSF52972">
    <property type="entry name" value="ITPase-like"/>
    <property type="match status" value="1"/>
</dbReference>
<comment type="catalytic activity">
    <reaction evidence="4">
        <text>a 2'-deoxyribonucleoside 5'-triphosphate + H2O = a 2'-deoxyribonucleoside 5'-phosphate + diphosphate + H(+)</text>
        <dbReference type="Rhea" id="RHEA:44644"/>
        <dbReference type="ChEBI" id="CHEBI:15377"/>
        <dbReference type="ChEBI" id="CHEBI:15378"/>
        <dbReference type="ChEBI" id="CHEBI:33019"/>
        <dbReference type="ChEBI" id="CHEBI:61560"/>
        <dbReference type="ChEBI" id="CHEBI:65317"/>
        <dbReference type="EC" id="3.6.1.9"/>
    </reaction>
</comment>
<name>M2TBP1_9SPHN</name>
<dbReference type="CDD" id="cd00555">
    <property type="entry name" value="Maf"/>
    <property type="match status" value="1"/>
</dbReference>
<dbReference type="Gene3D" id="3.90.950.10">
    <property type="match status" value="1"/>
</dbReference>
<dbReference type="InterPro" id="IPR003697">
    <property type="entry name" value="Maf-like"/>
</dbReference>
<proteinExistence type="inferred from homology"/>
<comment type="cofactor">
    <cofactor evidence="1 4">
        <name>a divalent metal cation</name>
        <dbReference type="ChEBI" id="CHEBI:60240"/>
    </cofactor>
</comment>
<keyword evidence="3 4" id="KW-0546">Nucleotide metabolism</keyword>
<evidence type="ECO:0000313" key="5">
    <source>
        <dbReference type="EMBL" id="EMD84044.1"/>
    </source>
</evidence>
<dbReference type="HAMAP" id="MF_00528">
    <property type="entry name" value="Maf"/>
    <property type="match status" value="1"/>
</dbReference>
<dbReference type="PANTHER" id="PTHR43213:SF5">
    <property type="entry name" value="BIFUNCTIONAL DTTP_UTP PYROPHOSPHATASE_METHYLTRANSFERASE PROTEIN-RELATED"/>
    <property type="match status" value="1"/>
</dbReference>
<dbReference type="PIRSF" id="PIRSF006305">
    <property type="entry name" value="Maf"/>
    <property type="match status" value="1"/>
</dbReference>
<gene>
    <name evidence="5" type="ORF">C725_1016</name>
</gene>
<evidence type="ECO:0000256" key="1">
    <source>
        <dbReference type="ARBA" id="ARBA00001968"/>
    </source>
</evidence>
<keyword evidence="4" id="KW-0963">Cytoplasm</keyword>
<dbReference type="GO" id="GO:0005737">
    <property type="term" value="C:cytoplasm"/>
    <property type="evidence" value="ECO:0007669"/>
    <property type="project" value="UniProtKB-SubCell"/>
</dbReference>
<evidence type="ECO:0000313" key="6">
    <source>
        <dbReference type="Proteomes" id="UP000011717"/>
    </source>
</evidence>
<dbReference type="AlphaFoldDB" id="M2TBP1"/>
<dbReference type="Proteomes" id="UP000011717">
    <property type="component" value="Unassembled WGS sequence"/>
</dbReference>
<dbReference type="GO" id="GO:0009117">
    <property type="term" value="P:nucleotide metabolic process"/>
    <property type="evidence" value="ECO:0007669"/>
    <property type="project" value="UniProtKB-KW"/>
</dbReference>
<comment type="catalytic activity">
    <reaction evidence="4">
        <text>a ribonucleoside 5'-triphosphate + H2O = a ribonucleoside 5'-phosphate + diphosphate + H(+)</text>
        <dbReference type="Rhea" id="RHEA:23996"/>
        <dbReference type="ChEBI" id="CHEBI:15377"/>
        <dbReference type="ChEBI" id="CHEBI:15378"/>
        <dbReference type="ChEBI" id="CHEBI:33019"/>
        <dbReference type="ChEBI" id="CHEBI:58043"/>
        <dbReference type="ChEBI" id="CHEBI:61557"/>
        <dbReference type="EC" id="3.6.1.9"/>
    </reaction>
</comment>
<dbReference type="InterPro" id="IPR029001">
    <property type="entry name" value="ITPase-like_fam"/>
</dbReference>
<comment type="similarity">
    <text evidence="4">Belongs to the Maf family.</text>
</comment>
<dbReference type="GO" id="GO:0047429">
    <property type="term" value="F:nucleoside triphosphate diphosphatase activity"/>
    <property type="evidence" value="ECO:0007669"/>
    <property type="project" value="UniProtKB-EC"/>
</dbReference>
<comment type="caution">
    <text evidence="5">The sequence shown here is derived from an EMBL/GenBank/DDBJ whole genome shotgun (WGS) entry which is preliminary data.</text>
</comment>
<accession>M2TBP1</accession>
<keyword evidence="2 4" id="KW-0378">Hydrolase</keyword>
<comment type="caution">
    <text evidence="4">Lacks conserved residue(s) required for the propagation of feature annotation.</text>
</comment>
<feature type="active site" description="Proton acceptor" evidence="4">
    <location>
        <position position="78"/>
    </location>
</feature>
<sequence length="202" mass="21723">MSAAKPLVLASTSQSRRDMLAAAGVPFEAMAPQVDEDELKLSLRAASASPRDQADALAEAKAVKVSRLLPGALVLGCDQILETDDGGTLDKAADMAAQRAQLLSLRGRPHRLIAAAVMAEDGRAVWRQAETAKLFVRDFSEAWLDDYLAAEGKELLWGVGGYRIEGLGAQLFARVIGDQYAIRGLPLFPLLAYLRERGVMTS</sequence>
<comment type="subcellular location">
    <subcellularLocation>
        <location evidence="4">Cytoplasm</location>
    </subcellularLocation>
</comment>
<dbReference type="RefSeq" id="WP_008600568.1">
    <property type="nucleotide sequence ID" value="NZ_AMRV01000002.1"/>
</dbReference>
<organism evidence="5 6">
    <name type="scientific">Pacificimonas flava</name>
    <dbReference type="NCBI Taxonomy" id="1234595"/>
    <lineage>
        <taxon>Bacteria</taxon>
        <taxon>Pseudomonadati</taxon>
        <taxon>Pseudomonadota</taxon>
        <taxon>Alphaproteobacteria</taxon>
        <taxon>Sphingomonadales</taxon>
        <taxon>Sphingosinicellaceae</taxon>
        <taxon>Pacificimonas</taxon>
    </lineage>
</organism>
<dbReference type="Pfam" id="PF02545">
    <property type="entry name" value="Maf"/>
    <property type="match status" value="1"/>
</dbReference>
<protein>
    <recommendedName>
        <fullName evidence="4">Nucleoside triphosphate pyrophosphatase</fullName>
        <ecNumber evidence="4">3.6.1.9</ecNumber>
    </recommendedName>
    <alternativeName>
        <fullName evidence="4">Nucleotide pyrophosphatase</fullName>
        <shortName evidence="4">Nucleotide PPase</shortName>
    </alternativeName>
</protein>
<comment type="function">
    <text evidence="4">Nucleoside triphosphate pyrophosphatase. May have a dual role in cell division arrest and in preventing the incorporation of modified nucleotides into cellular nucleic acids.</text>
</comment>
<keyword evidence="6" id="KW-1185">Reference proteome</keyword>
<reference evidence="5 6" key="1">
    <citation type="journal article" date="2013" name="Genome Announc.">
        <title>Draft Genome Sequence of Strain JLT2015T, Belonging to the Family Sphingomonadaceae of the Alphaproteobacteria.</title>
        <authorList>
            <person name="Tang K."/>
            <person name="Liu K."/>
            <person name="Li S."/>
            <person name="Jiao N."/>
        </authorList>
    </citation>
    <scope>NUCLEOTIDE SEQUENCE [LARGE SCALE GENOMIC DNA]</scope>
    <source>
        <strain evidence="5 6">JLT2015</strain>
    </source>
</reference>
<dbReference type="OrthoDB" id="9813962at2"/>
<dbReference type="EMBL" id="AMRV01000002">
    <property type="protein sequence ID" value="EMD84044.1"/>
    <property type="molecule type" value="Genomic_DNA"/>
</dbReference>
<evidence type="ECO:0000256" key="4">
    <source>
        <dbReference type="HAMAP-Rule" id="MF_00528"/>
    </source>
</evidence>
<dbReference type="EC" id="3.6.1.9" evidence="4"/>